<dbReference type="PANTHER" id="PTHR37486">
    <property type="entry name" value="STRINGENT STARVATION PROTEIN B"/>
    <property type="match status" value="1"/>
</dbReference>
<dbReference type="PANTHER" id="PTHR37486:SF1">
    <property type="entry name" value="STRINGENT STARVATION PROTEIN B"/>
    <property type="match status" value="1"/>
</dbReference>
<keyword evidence="3" id="KW-1185">Reference proteome</keyword>
<organism evidence="2 3">
    <name type="scientific">Pigmentiphaga litoralis</name>
    <dbReference type="NCBI Taxonomy" id="516702"/>
    <lineage>
        <taxon>Bacteria</taxon>
        <taxon>Pseudomonadati</taxon>
        <taxon>Pseudomonadota</taxon>
        <taxon>Betaproteobacteria</taxon>
        <taxon>Burkholderiales</taxon>
        <taxon>Alcaligenaceae</taxon>
        <taxon>Pigmentiphaga</taxon>
    </lineage>
</organism>
<dbReference type="Pfam" id="PF04386">
    <property type="entry name" value="SspB"/>
    <property type="match status" value="1"/>
</dbReference>
<evidence type="ECO:0000313" key="3">
    <source>
        <dbReference type="Proteomes" id="UP000542125"/>
    </source>
</evidence>
<dbReference type="RefSeq" id="WP_179583905.1">
    <property type="nucleotide sequence ID" value="NZ_JACBYR010000001.1"/>
</dbReference>
<dbReference type="AlphaFoldDB" id="A0A7Y9IRX6"/>
<gene>
    <name evidence="2" type="ORF">FHW18_000986</name>
</gene>
<protein>
    <submittedName>
        <fullName evidence="2">Stringent starvation protein B</fullName>
    </submittedName>
</protein>
<evidence type="ECO:0000256" key="1">
    <source>
        <dbReference type="SAM" id="MobiDB-lite"/>
    </source>
</evidence>
<comment type="caution">
    <text evidence="2">The sequence shown here is derived from an EMBL/GenBank/DDBJ whole genome shotgun (WGS) entry which is preliminary data.</text>
</comment>
<dbReference type="Proteomes" id="UP000542125">
    <property type="component" value="Unassembled WGS sequence"/>
</dbReference>
<dbReference type="GO" id="GO:0005829">
    <property type="term" value="C:cytosol"/>
    <property type="evidence" value="ECO:0007669"/>
    <property type="project" value="TreeGrafter"/>
</dbReference>
<dbReference type="EMBL" id="JACBYR010000001">
    <property type="protein sequence ID" value="NYE81715.1"/>
    <property type="molecule type" value="Genomic_DNA"/>
</dbReference>
<accession>A0A7Y9IRX6</accession>
<sequence length="178" mass="18729">MSETSTKPYLIRALHEWCTDNGYTPFLAVTVDERVTVPREHVKDGEIVLNVGRLATSKLDLGNEYIEFQARFGGVARQISVPVDAVTAIYARETGHGMAFEATPPAAKRPVGLAGAVDDDSTSNAADGETAADTGPRPALAAVPAPDDDTSGSGSDDDTDPPSPPSPDKGRPRLTVIK</sequence>
<feature type="compositionally biased region" description="Low complexity" evidence="1">
    <location>
        <begin position="136"/>
        <end position="145"/>
    </location>
</feature>
<dbReference type="InterPro" id="IPR007481">
    <property type="entry name" value="SspB"/>
</dbReference>
<evidence type="ECO:0000313" key="2">
    <source>
        <dbReference type="EMBL" id="NYE81715.1"/>
    </source>
</evidence>
<feature type="compositionally biased region" description="Acidic residues" evidence="1">
    <location>
        <begin position="146"/>
        <end position="160"/>
    </location>
</feature>
<reference evidence="2 3" key="1">
    <citation type="submission" date="2020-07" db="EMBL/GenBank/DDBJ databases">
        <title>Genomic Encyclopedia of Type Strains, Phase IV (KMG-V): Genome sequencing to study the core and pangenomes of soil and plant-associated prokaryotes.</title>
        <authorList>
            <person name="Whitman W."/>
        </authorList>
    </citation>
    <scope>NUCLEOTIDE SEQUENCE [LARGE SCALE GENOMIC DNA]</scope>
    <source>
        <strain evidence="2 3">SAS40</strain>
    </source>
</reference>
<name>A0A7Y9IRX6_9BURK</name>
<proteinExistence type="predicted"/>
<dbReference type="InterPro" id="IPR036760">
    <property type="entry name" value="SspB-like_sf"/>
</dbReference>
<dbReference type="GO" id="GO:0045732">
    <property type="term" value="P:positive regulation of protein catabolic process"/>
    <property type="evidence" value="ECO:0007669"/>
    <property type="project" value="TreeGrafter"/>
</dbReference>
<feature type="region of interest" description="Disordered" evidence="1">
    <location>
        <begin position="110"/>
        <end position="178"/>
    </location>
</feature>
<dbReference type="NCBIfam" id="NF008769">
    <property type="entry name" value="PRK11798.2-5"/>
    <property type="match status" value="1"/>
</dbReference>
<dbReference type="SUPFAM" id="SSF101738">
    <property type="entry name" value="SspB-like"/>
    <property type="match status" value="1"/>
</dbReference>
<dbReference type="Gene3D" id="2.30.30.220">
    <property type="entry name" value="SspB-like"/>
    <property type="match status" value="1"/>
</dbReference>
<dbReference type="GO" id="GO:0005840">
    <property type="term" value="C:ribosome"/>
    <property type="evidence" value="ECO:0007669"/>
    <property type="project" value="TreeGrafter"/>
</dbReference>